<dbReference type="Gene3D" id="3.40.50.2000">
    <property type="entry name" value="Glycogen Phosphorylase B"/>
    <property type="match status" value="2"/>
</dbReference>
<evidence type="ECO:0000313" key="2">
    <source>
        <dbReference type="EMBL" id="SDN48826.1"/>
    </source>
</evidence>
<dbReference type="AlphaFoldDB" id="A0A1H0BTC1"/>
<name>A0A1H0BTC1_9BACL</name>
<protein>
    <submittedName>
        <fullName evidence="2">UDP:flavonoid glycosyltransferase YjiC, YdhE family</fullName>
    </submittedName>
</protein>
<gene>
    <name evidence="2" type="ORF">SAMN04488137_4658</name>
</gene>
<organism evidence="2 3">
    <name type="scientific">Fictibacillus solisalsi</name>
    <dbReference type="NCBI Taxonomy" id="459525"/>
    <lineage>
        <taxon>Bacteria</taxon>
        <taxon>Bacillati</taxon>
        <taxon>Bacillota</taxon>
        <taxon>Bacilli</taxon>
        <taxon>Bacillales</taxon>
        <taxon>Fictibacillaceae</taxon>
        <taxon>Fictibacillus</taxon>
    </lineage>
</organism>
<dbReference type="Proteomes" id="UP000199544">
    <property type="component" value="Unassembled WGS sequence"/>
</dbReference>
<proteinExistence type="predicted"/>
<dbReference type="InterPro" id="IPR010610">
    <property type="entry name" value="EryCIII-like_C"/>
</dbReference>
<sequence length="382" mass="43875">MANILISTQRLLGHLLPGIKLGMELKKKGHHVVMLGHTSNQKMICESELDFISIGWDKVPNLYLYEFYSEIIDQIDKKRFDLFICDSTQSPPVYVAEKLNIPWVSFQTTIPLPEEFMPGRAKVNRRLRNEYTNHLNTLRNRIGLPPLDSELYRTRGDLVGLSSQLHLIMVYPELIDETITTYFPPNTYVVGNINYQKNTLSPQIKKILATHKTKILVCTSSIPRLEYRESMNRYIETTIDLFANNMDIQLLISDTQDWWGEELPLNVEWIQETPIHDQLIPYADIVVTHGGCGTLQNVIKSGKPMVIIPLGGDHEVLGDKCRRLEIAELIFPEDLTPERLAHAIQVTMERKESSQLLALMKKTKGYQPEIRSAELVEDIILR</sequence>
<dbReference type="PANTHER" id="PTHR48050">
    <property type="entry name" value="STEROL 3-BETA-GLUCOSYLTRANSFERASE"/>
    <property type="match status" value="1"/>
</dbReference>
<dbReference type="RefSeq" id="WP_090238881.1">
    <property type="nucleotide sequence ID" value="NZ_FNHW01000005.1"/>
</dbReference>
<dbReference type="OrthoDB" id="6620093at2"/>
<dbReference type="InterPro" id="IPR050426">
    <property type="entry name" value="Glycosyltransferase_28"/>
</dbReference>
<dbReference type="GO" id="GO:0017000">
    <property type="term" value="P:antibiotic biosynthetic process"/>
    <property type="evidence" value="ECO:0007669"/>
    <property type="project" value="UniProtKB-ARBA"/>
</dbReference>
<dbReference type="Pfam" id="PF06722">
    <property type="entry name" value="EryCIII-like_C"/>
    <property type="match status" value="1"/>
</dbReference>
<dbReference type="GO" id="GO:0016758">
    <property type="term" value="F:hexosyltransferase activity"/>
    <property type="evidence" value="ECO:0007669"/>
    <property type="project" value="UniProtKB-ARBA"/>
</dbReference>
<evidence type="ECO:0000259" key="1">
    <source>
        <dbReference type="Pfam" id="PF06722"/>
    </source>
</evidence>
<dbReference type="STRING" id="459525.SAMN04488137_4658"/>
<accession>A0A1H0BTC1</accession>
<keyword evidence="3" id="KW-1185">Reference proteome</keyword>
<reference evidence="3" key="1">
    <citation type="submission" date="2016-10" db="EMBL/GenBank/DDBJ databases">
        <authorList>
            <person name="Varghese N."/>
            <person name="Submissions S."/>
        </authorList>
    </citation>
    <scope>NUCLEOTIDE SEQUENCE [LARGE SCALE GENOMIC DNA]</scope>
    <source>
        <strain evidence="3">CGMCC 1.6854</strain>
    </source>
</reference>
<keyword evidence="2" id="KW-0808">Transferase</keyword>
<dbReference type="GO" id="GO:0008194">
    <property type="term" value="F:UDP-glycosyltransferase activity"/>
    <property type="evidence" value="ECO:0007669"/>
    <property type="project" value="InterPro"/>
</dbReference>
<dbReference type="PANTHER" id="PTHR48050:SF13">
    <property type="entry name" value="STEROL 3-BETA-GLUCOSYLTRANSFERASE UGT80A2"/>
    <property type="match status" value="1"/>
</dbReference>
<feature type="domain" description="Erythromycin biosynthesis protein CIII-like C-terminal" evidence="1">
    <location>
        <begin position="260"/>
        <end position="352"/>
    </location>
</feature>
<dbReference type="InterPro" id="IPR002213">
    <property type="entry name" value="UDP_glucos_trans"/>
</dbReference>
<dbReference type="SUPFAM" id="SSF53756">
    <property type="entry name" value="UDP-Glycosyltransferase/glycogen phosphorylase"/>
    <property type="match status" value="1"/>
</dbReference>
<dbReference type="CDD" id="cd03784">
    <property type="entry name" value="GT1_Gtf-like"/>
    <property type="match status" value="1"/>
</dbReference>
<dbReference type="EMBL" id="FNHW01000005">
    <property type="protein sequence ID" value="SDN48826.1"/>
    <property type="molecule type" value="Genomic_DNA"/>
</dbReference>
<evidence type="ECO:0000313" key="3">
    <source>
        <dbReference type="Proteomes" id="UP000199544"/>
    </source>
</evidence>